<evidence type="ECO:0000313" key="3">
    <source>
        <dbReference type="Proteomes" id="UP000265520"/>
    </source>
</evidence>
<accession>A0A392SUC7</accession>
<evidence type="ECO:0000313" key="2">
    <source>
        <dbReference type="EMBL" id="MCI51824.1"/>
    </source>
</evidence>
<organism evidence="2 3">
    <name type="scientific">Trifolium medium</name>
    <dbReference type="NCBI Taxonomy" id="97028"/>
    <lineage>
        <taxon>Eukaryota</taxon>
        <taxon>Viridiplantae</taxon>
        <taxon>Streptophyta</taxon>
        <taxon>Embryophyta</taxon>
        <taxon>Tracheophyta</taxon>
        <taxon>Spermatophyta</taxon>
        <taxon>Magnoliopsida</taxon>
        <taxon>eudicotyledons</taxon>
        <taxon>Gunneridae</taxon>
        <taxon>Pentapetalae</taxon>
        <taxon>rosids</taxon>
        <taxon>fabids</taxon>
        <taxon>Fabales</taxon>
        <taxon>Fabaceae</taxon>
        <taxon>Papilionoideae</taxon>
        <taxon>50 kb inversion clade</taxon>
        <taxon>NPAAA clade</taxon>
        <taxon>Hologalegina</taxon>
        <taxon>IRL clade</taxon>
        <taxon>Trifolieae</taxon>
        <taxon>Trifolium</taxon>
    </lineage>
</organism>
<feature type="compositionally biased region" description="Low complexity" evidence="1">
    <location>
        <begin position="1"/>
        <end position="29"/>
    </location>
</feature>
<keyword evidence="3" id="KW-1185">Reference proteome</keyword>
<sequence length="41" mass="4481">MSDVTPCSSTTSSSERAPSPPFSSRAASRSFRDSIRLGKFW</sequence>
<reference evidence="2 3" key="1">
    <citation type="journal article" date="2018" name="Front. Plant Sci.">
        <title>Red Clover (Trifolium pratense) and Zigzag Clover (T. medium) - A Picture of Genomic Similarities and Differences.</title>
        <authorList>
            <person name="Dluhosova J."/>
            <person name="Istvanek J."/>
            <person name="Nedelnik J."/>
            <person name="Repkova J."/>
        </authorList>
    </citation>
    <scope>NUCLEOTIDE SEQUENCE [LARGE SCALE GENOMIC DNA]</scope>
    <source>
        <strain evidence="3">cv. 10/8</strain>
        <tissue evidence="2">Leaf</tissue>
    </source>
</reference>
<name>A0A392SUC7_9FABA</name>
<feature type="non-terminal residue" evidence="2">
    <location>
        <position position="41"/>
    </location>
</feature>
<dbReference type="Proteomes" id="UP000265520">
    <property type="component" value="Unassembled WGS sequence"/>
</dbReference>
<feature type="region of interest" description="Disordered" evidence="1">
    <location>
        <begin position="1"/>
        <end position="30"/>
    </location>
</feature>
<proteinExistence type="predicted"/>
<evidence type="ECO:0000256" key="1">
    <source>
        <dbReference type="SAM" id="MobiDB-lite"/>
    </source>
</evidence>
<dbReference type="EMBL" id="LXQA010437933">
    <property type="protein sequence ID" value="MCI51824.1"/>
    <property type="molecule type" value="Genomic_DNA"/>
</dbReference>
<protein>
    <submittedName>
        <fullName evidence="2">Uncharacterized protein</fullName>
    </submittedName>
</protein>
<dbReference type="AlphaFoldDB" id="A0A392SUC7"/>
<comment type="caution">
    <text evidence="2">The sequence shown here is derived from an EMBL/GenBank/DDBJ whole genome shotgun (WGS) entry which is preliminary data.</text>
</comment>